<proteinExistence type="inferred from homology"/>
<dbReference type="Pfam" id="PF07810">
    <property type="entry name" value="TMC"/>
    <property type="match status" value="1"/>
</dbReference>
<dbReference type="PANTHER" id="PTHR23302:SF5">
    <property type="entry name" value="TRANSMEMBRANE CHANNEL-LIKE PROTEIN 5"/>
    <property type="match status" value="1"/>
</dbReference>
<feature type="transmembrane region" description="Helical" evidence="6">
    <location>
        <begin position="257"/>
        <end position="280"/>
    </location>
</feature>
<comment type="subcellular location">
    <subcellularLocation>
        <location evidence="1 6">Membrane</location>
        <topology evidence="1 6">Multi-pass membrane protein</topology>
    </subcellularLocation>
</comment>
<reference evidence="8" key="2">
    <citation type="submission" date="2025-09" db="UniProtKB">
        <authorList>
            <consortium name="Ensembl"/>
        </authorList>
    </citation>
    <scope>IDENTIFICATION</scope>
</reference>
<dbReference type="OMA" id="LAWYEPY"/>
<dbReference type="GeneTree" id="ENSGT01050000244894"/>
<evidence type="ECO:0000256" key="4">
    <source>
        <dbReference type="ARBA" id="ARBA00022989"/>
    </source>
</evidence>
<evidence type="ECO:0000313" key="9">
    <source>
        <dbReference type="Proteomes" id="UP000265020"/>
    </source>
</evidence>
<feature type="transmembrane region" description="Helical" evidence="6">
    <location>
        <begin position="287"/>
        <end position="307"/>
    </location>
</feature>
<dbReference type="GO" id="GO:0005737">
    <property type="term" value="C:cytoplasm"/>
    <property type="evidence" value="ECO:0007669"/>
    <property type="project" value="Ensembl"/>
</dbReference>
<dbReference type="STRING" id="28743.ENSCVAP00000016450"/>
<evidence type="ECO:0000256" key="2">
    <source>
        <dbReference type="ARBA" id="ARBA00006510"/>
    </source>
</evidence>
<keyword evidence="3 6" id="KW-0812">Transmembrane</keyword>
<organism evidence="8 9">
    <name type="scientific">Cyprinodon variegatus</name>
    <name type="common">Sheepshead minnow</name>
    <dbReference type="NCBI Taxonomy" id="28743"/>
    <lineage>
        <taxon>Eukaryota</taxon>
        <taxon>Metazoa</taxon>
        <taxon>Chordata</taxon>
        <taxon>Craniata</taxon>
        <taxon>Vertebrata</taxon>
        <taxon>Euteleostomi</taxon>
        <taxon>Actinopterygii</taxon>
        <taxon>Neopterygii</taxon>
        <taxon>Teleostei</taxon>
        <taxon>Neoteleostei</taxon>
        <taxon>Acanthomorphata</taxon>
        <taxon>Ovalentaria</taxon>
        <taxon>Atherinomorphae</taxon>
        <taxon>Cyprinodontiformes</taxon>
        <taxon>Cyprinodontidae</taxon>
        <taxon>Cyprinodon</taxon>
    </lineage>
</organism>
<evidence type="ECO:0000256" key="5">
    <source>
        <dbReference type="ARBA" id="ARBA00023136"/>
    </source>
</evidence>
<feature type="domain" description="TMC" evidence="7">
    <location>
        <begin position="352"/>
        <end position="458"/>
    </location>
</feature>
<feature type="transmembrane region" description="Helical" evidence="6">
    <location>
        <begin position="156"/>
        <end position="176"/>
    </location>
</feature>
<reference evidence="8" key="1">
    <citation type="submission" date="2025-08" db="UniProtKB">
        <authorList>
            <consortium name="Ensembl"/>
        </authorList>
    </citation>
    <scope>IDENTIFICATION</scope>
</reference>
<evidence type="ECO:0000256" key="3">
    <source>
        <dbReference type="ARBA" id="ARBA00022692"/>
    </source>
</evidence>
<dbReference type="GO" id="GO:0005886">
    <property type="term" value="C:plasma membrane"/>
    <property type="evidence" value="ECO:0007669"/>
    <property type="project" value="InterPro"/>
</dbReference>
<keyword evidence="4 6" id="KW-1133">Transmembrane helix</keyword>
<dbReference type="PANTHER" id="PTHR23302">
    <property type="entry name" value="TRANSMEMBRANE CHANNEL-RELATED"/>
    <property type="match status" value="1"/>
</dbReference>
<feature type="transmembrane region" description="Helical" evidence="6">
    <location>
        <begin position="460"/>
        <end position="482"/>
    </location>
</feature>
<dbReference type="Proteomes" id="UP000265020">
    <property type="component" value="Unassembled WGS sequence"/>
</dbReference>
<dbReference type="InterPro" id="IPR038900">
    <property type="entry name" value="TMC"/>
</dbReference>
<name>A0A3Q2G2N8_CYPVA</name>
<dbReference type="InterPro" id="IPR012496">
    <property type="entry name" value="TMC_dom"/>
</dbReference>
<evidence type="ECO:0000259" key="7">
    <source>
        <dbReference type="Pfam" id="PF07810"/>
    </source>
</evidence>
<dbReference type="GO" id="GO:0003341">
    <property type="term" value="P:cilium movement"/>
    <property type="evidence" value="ECO:0007669"/>
    <property type="project" value="Ensembl"/>
</dbReference>
<accession>A0A3Q2G2N8</accession>
<comment type="similarity">
    <text evidence="2 6">Belongs to the TMC family.</text>
</comment>
<dbReference type="AlphaFoldDB" id="A0A3Q2G2N8"/>
<sequence length="617" mass="71008">MACACLVVYCVTEEQDLVKELVALSITEQIKKIRELPRSFEEKKHISVKSAKQTLELWHSTMKEIGGKFGSSVLNYFVLLKWLLMFNIFSFLINFGFITIPLLIYDHSPNTPANMTFRGLELLTGAGYFNYTIMYYGSYSNETVDGLVNYDMKLAYFFTISVYMVFCGIVLIFSMASSFKKNYAMADPSSNSAWQLLHSWDFSITNENAVNHHLKSNILRCVISVIFVILLLLQESLAEKAHIEQKTLPEKLQQYGIYLGSWLLSTGLAVACGVSIFYLCKYEDKTLLVPFVVSLMNMVVPLLFSLFNKFEHYSSQSKQIYALLFRNVLLRISILGVLCYHWMNVVPLKFTCWEPMVGQALYRLVIVDFIFLMLGSFFGEFLSNVIGTKIQPRLGVPEFDVARNILEIIYAQTLAWIGIYFSPLLPVIQILKFFILFFIKKVSLTQNCQPPRRSGRAAQMKTIIIFLLFFPFFMGALSIVAYTSWSLTPSEGCGPFRGLNRTFGVIEGWIDDVDKNFPGSKWAVWIYDNVIKSELFFFLITLIILVIIYIFWQLAEGRKELIILLREQIVNVDVKPDLKKKRKAGYEIYYPLLLEHSKRIENGILHLSLFKKNIGRV</sequence>
<feature type="transmembrane region" description="Helical" evidence="6">
    <location>
        <begin position="117"/>
        <end position="136"/>
    </location>
</feature>
<feature type="transmembrane region" description="Helical" evidence="6">
    <location>
        <begin position="218"/>
        <end position="237"/>
    </location>
</feature>
<feature type="transmembrane region" description="Helical" evidence="6">
    <location>
        <begin position="319"/>
        <end position="340"/>
    </location>
</feature>
<feature type="transmembrane region" description="Helical" evidence="6">
    <location>
        <begin position="414"/>
        <end position="439"/>
    </location>
</feature>
<feature type="transmembrane region" description="Helical" evidence="6">
    <location>
        <begin position="360"/>
        <end position="379"/>
    </location>
</feature>
<evidence type="ECO:0000313" key="8">
    <source>
        <dbReference type="Ensembl" id="ENSCVAP00000016450.1"/>
    </source>
</evidence>
<dbReference type="Ensembl" id="ENSCVAT00000024829.1">
    <property type="protein sequence ID" value="ENSCVAP00000016450.1"/>
    <property type="gene ID" value="ENSCVAG00000019426.1"/>
</dbReference>
<evidence type="ECO:0000256" key="1">
    <source>
        <dbReference type="ARBA" id="ARBA00004141"/>
    </source>
</evidence>
<protein>
    <recommendedName>
        <fullName evidence="6">Transmembrane channel-like protein</fullName>
    </recommendedName>
</protein>
<dbReference type="GO" id="GO:0008381">
    <property type="term" value="F:mechanosensitive monoatomic ion channel activity"/>
    <property type="evidence" value="ECO:0007669"/>
    <property type="project" value="TreeGrafter"/>
</dbReference>
<keyword evidence="9" id="KW-1185">Reference proteome</keyword>
<feature type="transmembrane region" description="Helical" evidence="6">
    <location>
        <begin position="82"/>
        <end position="105"/>
    </location>
</feature>
<feature type="transmembrane region" description="Helical" evidence="6">
    <location>
        <begin position="535"/>
        <end position="552"/>
    </location>
</feature>
<evidence type="ECO:0000256" key="6">
    <source>
        <dbReference type="RuleBase" id="RU310713"/>
    </source>
</evidence>
<keyword evidence="5 6" id="KW-0472">Membrane</keyword>